<evidence type="ECO:0000256" key="4">
    <source>
        <dbReference type="SAM" id="MobiDB-lite"/>
    </source>
</evidence>
<feature type="compositionally biased region" description="Basic and acidic residues" evidence="4">
    <location>
        <begin position="73"/>
        <end position="92"/>
    </location>
</feature>
<evidence type="ECO:0000313" key="5">
    <source>
        <dbReference type="EMBL" id="MCD7462521.1"/>
    </source>
</evidence>
<protein>
    <submittedName>
        <fullName evidence="5">Uncharacterized protein</fullName>
    </submittedName>
</protein>
<accession>A0ABS8SU18</accession>
<evidence type="ECO:0000313" key="6">
    <source>
        <dbReference type="Proteomes" id="UP000823775"/>
    </source>
</evidence>
<dbReference type="PANTHER" id="PTHR14221:SF0">
    <property type="entry name" value="WD REPEAT-CONTAINING PROTEIN 44"/>
    <property type="match status" value="1"/>
</dbReference>
<feature type="region of interest" description="Disordered" evidence="4">
    <location>
        <begin position="73"/>
        <end position="106"/>
    </location>
</feature>
<comment type="caution">
    <text evidence="5">The sequence shown here is derived from an EMBL/GenBank/DDBJ whole genome shotgun (WGS) entry which is preliminary data.</text>
</comment>
<dbReference type="PROSITE" id="PS50082">
    <property type="entry name" value="WD_REPEATS_2"/>
    <property type="match status" value="1"/>
</dbReference>
<dbReference type="Proteomes" id="UP000823775">
    <property type="component" value="Unassembled WGS sequence"/>
</dbReference>
<dbReference type="EMBL" id="JACEIK010000808">
    <property type="protein sequence ID" value="MCD7462521.1"/>
    <property type="molecule type" value="Genomic_DNA"/>
</dbReference>
<feature type="compositionally biased region" description="Basic and acidic residues" evidence="4">
    <location>
        <begin position="13"/>
        <end position="22"/>
    </location>
</feature>
<dbReference type="Pfam" id="PF00400">
    <property type="entry name" value="WD40"/>
    <property type="match status" value="1"/>
</dbReference>
<feature type="region of interest" description="Disordered" evidence="4">
    <location>
        <begin position="1"/>
        <end position="35"/>
    </location>
</feature>
<dbReference type="InterPro" id="IPR015943">
    <property type="entry name" value="WD40/YVTN_repeat-like_dom_sf"/>
</dbReference>
<keyword evidence="1 3" id="KW-0853">WD repeat</keyword>
<evidence type="ECO:0000256" key="2">
    <source>
        <dbReference type="ARBA" id="ARBA00022737"/>
    </source>
</evidence>
<sequence>MGTYSETEEDSFFDIRTRDRPSSDLGPDGSDACTRNEISERALGYEFWTQDPESVDERRHRFCGNVMSTSNCDRPDFSDERKMSTDRIRDDNETVLANSDAEESGQRSEFVAAELGQDGMSGADYVKVWYSKSSGPKTSKKESKELAYTGQEFLAHEGSIITMKFSPCGQYLASAGKDGTVRIWRVIEDDV</sequence>
<gene>
    <name evidence="5" type="ORF">HAX54_048700</name>
</gene>
<dbReference type="InterPro" id="IPR040324">
    <property type="entry name" value="WDR44/Dgr2"/>
</dbReference>
<organism evidence="5 6">
    <name type="scientific">Datura stramonium</name>
    <name type="common">Jimsonweed</name>
    <name type="synonym">Common thornapple</name>
    <dbReference type="NCBI Taxonomy" id="4076"/>
    <lineage>
        <taxon>Eukaryota</taxon>
        <taxon>Viridiplantae</taxon>
        <taxon>Streptophyta</taxon>
        <taxon>Embryophyta</taxon>
        <taxon>Tracheophyta</taxon>
        <taxon>Spermatophyta</taxon>
        <taxon>Magnoliopsida</taxon>
        <taxon>eudicotyledons</taxon>
        <taxon>Gunneridae</taxon>
        <taxon>Pentapetalae</taxon>
        <taxon>asterids</taxon>
        <taxon>lamiids</taxon>
        <taxon>Solanales</taxon>
        <taxon>Solanaceae</taxon>
        <taxon>Solanoideae</taxon>
        <taxon>Datureae</taxon>
        <taxon>Datura</taxon>
    </lineage>
</organism>
<evidence type="ECO:0000256" key="3">
    <source>
        <dbReference type="PROSITE-ProRule" id="PRU00221"/>
    </source>
</evidence>
<dbReference type="SUPFAM" id="SSF50998">
    <property type="entry name" value="Quinoprotein alcohol dehydrogenase-like"/>
    <property type="match status" value="1"/>
</dbReference>
<proteinExistence type="predicted"/>
<dbReference type="PANTHER" id="PTHR14221">
    <property type="entry name" value="WD REPEAT DOMAIN 44"/>
    <property type="match status" value="1"/>
</dbReference>
<keyword evidence="6" id="KW-1185">Reference proteome</keyword>
<keyword evidence="2" id="KW-0677">Repeat</keyword>
<dbReference type="InterPro" id="IPR001680">
    <property type="entry name" value="WD40_rpt"/>
</dbReference>
<dbReference type="InterPro" id="IPR011047">
    <property type="entry name" value="Quinoprotein_ADH-like_sf"/>
</dbReference>
<feature type="compositionally biased region" description="Acidic residues" evidence="4">
    <location>
        <begin position="1"/>
        <end position="12"/>
    </location>
</feature>
<name>A0ABS8SU18_DATST</name>
<dbReference type="SMART" id="SM00320">
    <property type="entry name" value="WD40"/>
    <property type="match status" value="1"/>
</dbReference>
<dbReference type="PROSITE" id="PS50294">
    <property type="entry name" value="WD_REPEATS_REGION"/>
    <property type="match status" value="1"/>
</dbReference>
<evidence type="ECO:0000256" key="1">
    <source>
        <dbReference type="ARBA" id="ARBA00022574"/>
    </source>
</evidence>
<dbReference type="Gene3D" id="2.130.10.10">
    <property type="entry name" value="YVTN repeat-like/Quinoprotein amine dehydrogenase"/>
    <property type="match status" value="1"/>
</dbReference>
<reference evidence="5 6" key="1">
    <citation type="journal article" date="2021" name="BMC Genomics">
        <title>Datura genome reveals duplications of psychoactive alkaloid biosynthetic genes and high mutation rate following tissue culture.</title>
        <authorList>
            <person name="Rajewski A."/>
            <person name="Carter-House D."/>
            <person name="Stajich J."/>
            <person name="Litt A."/>
        </authorList>
    </citation>
    <scope>NUCLEOTIDE SEQUENCE [LARGE SCALE GENOMIC DNA]</scope>
    <source>
        <strain evidence="5">AR-01</strain>
    </source>
</reference>
<feature type="repeat" description="WD" evidence="3">
    <location>
        <begin position="153"/>
        <end position="191"/>
    </location>
</feature>